<sequence>MDHDDFAFEPLPGLPAHPPKGETLLWQGSPATLPLAREAYKLTWVACYFVLVVLWRASTGYADGGAPMALAYGLPYAVIGLCACGLIVLLAYWQARTAIYTITTARVILRIGAALSVTINLPFKQLLSASLDKRRNGTGTIAMQIGGDTKISYLVCWPHVRPWHLRGVEPALRCIPDAERVARILSDAAEARLSVPSVAPRAAARAPQGAVPAE</sequence>
<name>A0A2T4JVL1_9RHOB</name>
<organism evidence="3 4">
    <name type="scientific">Cereibacter changlensis JA139</name>
    <dbReference type="NCBI Taxonomy" id="1188249"/>
    <lineage>
        <taxon>Bacteria</taxon>
        <taxon>Pseudomonadati</taxon>
        <taxon>Pseudomonadota</taxon>
        <taxon>Alphaproteobacteria</taxon>
        <taxon>Rhodobacterales</taxon>
        <taxon>Paracoccaceae</taxon>
        <taxon>Cereibacter</taxon>
    </lineage>
</organism>
<keyword evidence="1" id="KW-0812">Transmembrane</keyword>
<accession>A0A2T4JVL1</accession>
<evidence type="ECO:0000313" key="4">
    <source>
        <dbReference type="Proteomes" id="UP000241010"/>
    </source>
</evidence>
<dbReference type="OrthoDB" id="7345733at2"/>
<dbReference type="EMBL" id="PZKG01000033">
    <property type="protein sequence ID" value="PTE21958.1"/>
    <property type="molecule type" value="Genomic_DNA"/>
</dbReference>
<dbReference type="InterPro" id="IPR054839">
    <property type="entry name" value="puhB_PGC"/>
</dbReference>
<feature type="transmembrane region" description="Helical" evidence="1">
    <location>
        <begin position="69"/>
        <end position="93"/>
    </location>
</feature>
<comment type="caution">
    <text evidence="3">The sequence shown here is derived from an EMBL/GenBank/DDBJ whole genome shotgun (WGS) entry which is preliminary data.</text>
</comment>
<protein>
    <recommendedName>
        <fullName evidence="2">YdbS-like PH domain-containing protein</fullName>
    </recommendedName>
</protein>
<proteinExistence type="predicted"/>
<dbReference type="Pfam" id="PF03703">
    <property type="entry name" value="bPH_2"/>
    <property type="match status" value="1"/>
</dbReference>
<feature type="domain" description="YdbS-like PH" evidence="2">
    <location>
        <begin position="96"/>
        <end position="184"/>
    </location>
</feature>
<dbReference type="InterPro" id="IPR005182">
    <property type="entry name" value="YdbS-like_PH"/>
</dbReference>
<evidence type="ECO:0000256" key="1">
    <source>
        <dbReference type="SAM" id="Phobius"/>
    </source>
</evidence>
<keyword evidence="1" id="KW-0472">Membrane</keyword>
<keyword evidence="1" id="KW-1133">Transmembrane helix</keyword>
<evidence type="ECO:0000259" key="2">
    <source>
        <dbReference type="Pfam" id="PF03703"/>
    </source>
</evidence>
<reference evidence="3 4" key="1">
    <citation type="submission" date="2018-03" db="EMBL/GenBank/DDBJ databases">
        <title>Cereibacter changlensis.</title>
        <authorList>
            <person name="Meyer T.E."/>
            <person name="Miller S."/>
            <person name="Lodha T."/>
            <person name="Gandham S."/>
            <person name="Chintalapati S."/>
            <person name="Chintalapati V.R."/>
        </authorList>
    </citation>
    <scope>NUCLEOTIDE SEQUENCE [LARGE SCALE GENOMIC DNA]</scope>
    <source>
        <strain evidence="3 4">JA139</strain>
    </source>
</reference>
<keyword evidence="4" id="KW-1185">Reference proteome</keyword>
<evidence type="ECO:0000313" key="3">
    <source>
        <dbReference type="EMBL" id="PTE21958.1"/>
    </source>
</evidence>
<dbReference type="NCBIfam" id="NF040894">
    <property type="entry name" value="puhB_PGC"/>
    <property type="match status" value="1"/>
</dbReference>
<dbReference type="AlphaFoldDB" id="A0A2T4JVL1"/>
<dbReference type="Proteomes" id="UP000241010">
    <property type="component" value="Unassembled WGS sequence"/>
</dbReference>
<feature type="transmembrane region" description="Helical" evidence="1">
    <location>
        <begin position="39"/>
        <end position="57"/>
    </location>
</feature>
<dbReference type="RefSeq" id="WP_107663671.1">
    <property type="nucleotide sequence ID" value="NZ_PZKG01000033.1"/>
</dbReference>
<gene>
    <name evidence="3" type="ORF">C5F48_09515</name>
</gene>